<dbReference type="HOGENOM" id="CLU_037030_1_0_1"/>
<evidence type="ECO:0000313" key="2">
    <source>
        <dbReference type="Proteomes" id="UP000053599"/>
    </source>
</evidence>
<gene>
    <name evidence="1" type="ORF">PV11_00001</name>
</gene>
<dbReference type="OrthoDB" id="4364447at2759"/>
<sequence length="281" mass="32219">MSRRKGVSKDMELDMELNMVLPPDLYWERCLKARVADLVKQKFLGSPDVRPDDTEVLLCTVVSMTGRSQQKLVKGFSGIDIDWTIIQPRLETWKHYLHSGKNVRESLLQLYPAVNLAEGIRPLPPSRLPLPLGPHCWIDPVEKPHYRLLTPHLKELARFVESGGKLDRQEDVPLFIQQQLYTEEQQRRDRKSGRLKWVAGDSPAVTINVLHGHVWDSSLDDDLITEGPRDVAVKGFSEWLQSQYQDLSHKEEVQKAEKALLDEGFGLLQIYRGCNADFAME</sequence>
<reference evidence="1 2" key="1">
    <citation type="submission" date="2015-01" db="EMBL/GenBank/DDBJ databases">
        <title>The Genome Sequence of Exophiala sideris CBS121828.</title>
        <authorList>
            <consortium name="The Broad Institute Genomics Platform"/>
            <person name="Cuomo C."/>
            <person name="de Hoog S."/>
            <person name="Gorbushina A."/>
            <person name="Stielow B."/>
            <person name="Teixiera M."/>
            <person name="Abouelleil A."/>
            <person name="Chapman S.B."/>
            <person name="Priest M."/>
            <person name="Young S.K."/>
            <person name="Wortman J."/>
            <person name="Nusbaum C."/>
            <person name="Birren B."/>
        </authorList>
    </citation>
    <scope>NUCLEOTIDE SEQUENCE [LARGE SCALE GENOMIC DNA]</scope>
    <source>
        <strain evidence="1 2">CBS 121828</strain>
    </source>
</reference>
<evidence type="ECO:0000313" key="1">
    <source>
        <dbReference type="EMBL" id="KIV84209.1"/>
    </source>
</evidence>
<organism evidence="1 2">
    <name type="scientific">Exophiala sideris</name>
    <dbReference type="NCBI Taxonomy" id="1016849"/>
    <lineage>
        <taxon>Eukaryota</taxon>
        <taxon>Fungi</taxon>
        <taxon>Dikarya</taxon>
        <taxon>Ascomycota</taxon>
        <taxon>Pezizomycotina</taxon>
        <taxon>Eurotiomycetes</taxon>
        <taxon>Chaetothyriomycetidae</taxon>
        <taxon>Chaetothyriales</taxon>
        <taxon>Herpotrichiellaceae</taxon>
        <taxon>Exophiala</taxon>
    </lineage>
</organism>
<name>A0A0D1YS05_9EURO</name>
<proteinExistence type="predicted"/>
<accession>A0A0D1YS05</accession>
<dbReference type="STRING" id="1016849.A0A0D1YS05"/>
<protein>
    <submittedName>
        <fullName evidence="1">Uncharacterized protein</fullName>
    </submittedName>
</protein>
<dbReference type="Proteomes" id="UP000053599">
    <property type="component" value="Unassembled WGS sequence"/>
</dbReference>
<dbReference type="EMBL" id="KN846951">
    <property type="protein sequence ID" value="KIV84209.1"/>
    <property type="molecule type" value="Genomic_DNA"/>
</dbReference>
<dbReference type="AlphaFoldDB" id="A0A0D1YS05"/>